<reference evidence="1 2" key="1">
    <citation type="submission" date="2020-08" db="EMBL/GenBank/DDBJ databases">
        <title>Sequencing the genomes of 1000 actinobacteria strains.</title>
        <authorList>
            <person name="Klenk H.-P."/>
        </authorList>
    </citation>
    <scope>NUCLEOTIDE SEQUENCE [LARGE SCALE GENOMIC DNA]</scope>
    <source>
        <strain evidence="1 2">DSM 40129</strain>
    </source>
</reference>
<organism evidence="1 2">
    <name type="scientific">Streptomyces collinus</name>
    <dbReference type="NCBI Taxonomy" id="42684"/>
    <lineage>
        <taxon>Bacteria</taxon>
        <taxon>Bacillati</taxon>
        <taxon>Actinomycetota</taxon>
        <taxon>Actinomycetes</taxon>
        <taxon>Kitasatosporales</taxon>
        <taxon>Streptomycetaceae</taxon>
        <taxon>Streptomyces</taxon>
    </lineage>
</organism>
<protein>
    <submittedName>
        <fullName evidence="1">Uncharacterized protein</fullName>
    </submittedName>
</protein>
<keyword evidence="2" id="KW-1185">Reference proteome</keyword>
<name>A0AA89TL66_STRCU</name>
<sequence length="45" mass="4745">MDTTAYSVAERLPRVLTVAGDRPDGVRGGGSAFPHARALLTMPAY</sequence>
<dbReference type="Proteomes" id="UP000579531">
    <property type="component" value="Unassembled WGS sequence"/>
</dbReference>
<dbReference type="GeneID" id="93843732"/>
<gene>
    <name evidence="1" type="ORF">HNR72_007309</name>
</gene>
<dbReference type="EMBL" id="JACHLX010000001">
    <property type="protein sequence ID" value="MBB5816281.1"/>
    <property type="molecule type" value="Genomic_DNA"/>
</dbReference>
<proteinExistence type="predicted"/>
<comment type="caution">
    <text evidence="1">The sequence shown here is derived from an EMBL/GenBank/DDBJ whole genome shotgun (WGS) entry which is preliminary data.</text>
</comment>
<evidence type="ECO:0000313" key="2">
    <source>
        <dbReference type="Proteomes" id="UP000579531"/>
    </source>
</evidence>
<dbReference type="AlphaFoldDB" id="A0AA89TL66"/>
<accession>A0AA89TL66</accession>
<dbReference type="RefSeq" id="WP_184853718.1">
    <property type="nucleotide sequence ID" value="NZ_BAABFE010000005.1"/>
</dbReference>
<evidence type="ECO:0000313" key="1">
    <source>
        <dbReference type="EMBL" id="MBB5816281.1"/>
    </source>
</evidence>